<organism evidence="1">
    <name type="scientific">uncultured Caudovirales phage</name>
    <dbReference type="NCBI Taxonomy" id="2100421"/>
    <lineage>
        <taxon>Viruses</taxon>
        <taxon>Duplodnaviria</taxon>
        <taxon>Heunggongvirae</taxon>
        <taxon>Uroviricota</taxon>
        <taxon>Caudoviricetes</taxon>
        <taxon>Peduoviridae</taxon>
        <taxon>Maltschvirus</taxon>
        <taxon>Maltschvirus maltsch</taxon>
    </lineage>
</organism>
<sequence>MLEPAETSYFSRPSAGLDPRLFKSGRLDSSIRTAILQLLLNHLNSLYTGAEGWSEAWLAGSGVSYQWAAQREPGDLDCLVGINFPRFRESNSQYRGLSDKEIAETLNEGFREFLQPRTELFMDTFELTFYVNVHSNIVDIKPYAAYSLTNDDWTVTPSPFGQEIVPEWEKAVERDRMDTIDILTRYTSAKNRYEQATNDALKANARSEMRVAQAQGVNLYEGIHSERSNAFSPSGKGYGDFYNYRWQSGKRTGVVQSLRSLKKEMEAQDQEMLKRTYGVDLPDASTLIRRAATRKN</sequence>
<protein>
    <recommendedName>
        <fullName evidence="3">Nucleotidyltransferase</fullName>
    </recommendedName>
</protein>
<evidence type="ECO:0008006" key="3">
    <source>
        <dbReference type="Google" id="ProtNLM"/>
    </source>
</evidence>
<reference evidence="1" key="1">
    <citation type="submission" date="2020-04" db="EMBL/GenBank/DDBJ databases">
        <authorList>
            <person name="Chiriac C."/>
            <person name="Salcher M."/>
            <person name="Ghai R."/>
            <person name="Kavagutti S V."/>
        </authorList>
    </citation>
    <scope>NUCLEOTIDE SEQUENCE</scope>
</reference>
<dbReference type="EMBL" id="LR796231">
    <property type="protein sequence ID" value="CAB4128843.1"/>
    <property type="molecule type" value="Genomic_DNA"/>
</dbReference>
<evidence type="ECO:0000313" key="1">
    <source>
        <dbReference type="EMBL" id="CAB4128843.1"/>
    </source>
</evidence>
<name>A0A6J5L611_9CAUD</name>
<dbReference type="EMBL" id="LR798275">
    <property type="protein sequence ID" value="CAB5219571.1"/>
    <property type="molecule type" value="Genomic_DNA"/>
</dbReference>
<proteinExistence type="predicted"/>
<accession>A0A6J5L611</accession>
<evidence type="ECO:0000313" key="2">
    <source>
        <dbReference type="EMBL" id="CAB5219571.1"/>
    </source>
</evidence>
<gene>
    <name evidence="1" type="ORF">UFOVP113_102</name>
    <name evidence="2" type="ORF">UFOVP225_89</name>
</gene>